<dbReference type="SFLD" id="SFLDS00019">
    <property type="entry name" value="Glutathione_Transferase_(cytos"/>
    <property type="match status" value="1"/>
</dbReference>
<dbReference type="PANTHER" id="PTHR32419:SF6">
    <property type="entry name" value="GLUTATHIONE S-TRANSFERASE OMEGA-LIKE 1-RELATED"/>
    <property type="match status" value="1"/>
</dbReference>
<organism evidence="5 6">
    <name type="scientific">Rhodoplanes elegans</name>
    <dbReference type="NCBI Taxonomy" id="29408"/>
    <lineage>
        <taxon>Bacteria</taxon>
        <taxon>Pseudomonadati</taxon>
        <taxon>Pseudomonadota</taxon>
        <taxon>Alphaproteobacteria</taxon>
        <taxon>Hyphomicrobiales</taxon>
        <taxon>Nitrobacteraceae</taxon>
        <taxon>Rhodoplanes</taxon>
    </lineage>
</organism>
<dbReference type="Pfam" id="PF13409">
    <property type="entry name" value="GST_N_2"/>
    <property type="match status" value="1"/>
</dbReference>
<dbReference type="GO" id="GO:0004364">
    <property type="term" value="F:glutathione transferase activity"/>
    <property type="evidence" value="ECO:0007669"/>
    <property type="project" value="InterPro"/>
</dbReference>
<dbReference type="AlphaFoldDB" id="A0A327K3D1"/>
<dbReference type="FunFam" id="3.40.30.10:FF:000058">
    <property type="entry name" value="Glutathione S-transferase, omega"/>
    <property type="match status" value="1"/>
</dbReference>
<comment type="caution">
    <text evidence="5">The sequence shown here is derived from an EMBL/GenBank/DDBJ whole genome shotgun (WGS) entry which is preliminary data.</text>
</comment>
<dbReference type="InterPro" id="IPR016639">
    <property type="entry name" value="GST_Omega/GSH"/>
</dbReference>
<dbReference type="OrthoDB" id="9769158at2"/>
<dbReference type="InterPro" id="IPR004045">
    <property type="entry name" value="Glutathione_S-Trfase_N"/>
</dbReference>
<feature type="site" description="Lowers pKa of active site Cys" evidence="3">
    <location>
        <position position="252"/>
    </location>
</feature>
<evidence type="ECO:0000256" key="3">
    <source>
        <dbReference type="PIRSR" id="PIRSR015753-3"/>
    </source>
</evidence>
<feature type="domain" description="GST C-terminal" evidence="4">
    <location>
        <begin position="171"/>
        <end position="298"/>
    </location>
</feature>
<dbReference type="RefSeq" id="WP_111359388.1">
    <property type="nucleotide sequence ID" value="NZ_NHSK01000195.1"/>
</dbReference>
<sequence>MGLLVDGVWHDQWYDTKETGGRFVRTESQFRHWVTADGTAGPSGDGGFPAAPGRYRLYVSLACPWAHRTLIKRALKQLDDVVPVSIVSPLMGRSGWTFETAEGSTGDPVLGARTLADVYVAAKPDYSGRVTVPVLWDTARATIVNNESAEIMRMLNRAFDAFTDVTDDYAPADLLDEIDRINAFVYATINNGVYRAGFATTQSAYEEAFRALFAALDAIEARLATQRYLVGDRLTEADWRLFTTLIRFDAVYVGHFKCNLRRIADYPALSNYLRDLWQVPGVAATVSLDHIKRHYYGSHPTINPTGIVPLGPELDFSAPHDRDRFAKA</sequence>
<dbReference type="PANTHER" id="PTHR32419">
    <property type="entry name" value="GLUTATHIONYL-HYDROQUINONE REDUCTASE"/>
    <property type="match status" value="1"/>
</dbReference>
<feature type="active site" description="Proton donor/acceptor" evidence="1">
    <location>
        <position position="194"/>
    </location>
</feature>
<dbReference type="SUPFAM" id="SSF47616">
    <property type="entry name" value="GST C-terminal domain-like"/>
    <property type="match status" value="1"/>
</dbReference>
<evidence type="ECO:0000313" key="6">
    <source>
        <dbReference type="Proteomes" id="UP000248863"/>
    </source>
</evidence>
<evidence type="ECO:0000313" key="5">
    <source>
        <dbReference type="EMBL" id="RAI33260.1"/>
    </source>
</evidence>
<protein>
    <submittedName>
        <fullName evidence="5">Glutathione-dependent reductase</fullName>
    </submittedName>
</protein>
<evidence type="ECO:0000259" key="4">
    <source>
        <dbReference type="PROSITE" id="PS50405"/>
    </source>
</evidence>
<dbReference type="SFLD" id="SFLDG01206">
    <property type="entry name" value="Xi.1"/>
    <property type="match status" value="1"/>
</dbReference>
<feature type="site" description="Lowers pKa of active site Cys" evidence="3">
    <location>
        <position position="295"/>
    </location>
</feature>
<dbReference type="Proteomes" id="UP000248863">
    <property type="component" value="Unassembled WGS sequence"/>
</dbReference>
<dbReference type="Pfam" id="PF13410">
    <property type="entry name" value="GST_C_2"/>
    <property type="match status" value="1"/>
</dbReference>
<accession>A0A327K3D1</accession>
<feature type="binding site" evidence="2">
    <location>
        <begin position="129"/>
        <end position="132"/>
    </location>
    <ligand>
        <name>glutathione</name>
        <dbReference type="ChEBI" id="CHEBI:57925"/>
    </ligand>
</feature>
<dbReference type="SFLD" id="SFLDG01148">
    <property type="entry name" value="Xi_(cytGST)"/>
    <property type="match status" value="1"/>
</dbReference>
<proteinExistence type="predicted"/>
<dbReference type="CDD" id="cd03190">
    <property type="entry name" value="GST_C_Omega_like"/>
    <property type="match status" value="1"/>
</dbReference>
<feature type="binding site" evidence="2">
    <location>
        <begin position="147"/>
        <end position="148"/>
    </location>
    <ligand>
        <name>glutathione</name>
        <dbReference type="ChEBI" id="CHEBI:57925"/>
    </ligand>
</feature>
<dbReference type="PIRSF" id="PIRSF015753">
    <property type="entry name" value="GST"/>
    <property type="match status" value="1"/>
</dbReference>
<keyword evidence="6" id="KW-1185">Reference proteome</keyword>
<dbReference type="InterPro" id="IPR036249">
    <property type="entry name" value="Thioredoxin-like_sf"/>
</dbReference>
<dbReference type="EMBL" id="NPEU01000372">
    <property type="protein sequence ID" value="RAI33260.1"/>
    <property type="molecule type" value="Genomic_DNA"/>
</dbReference>
<evidence type="ECO:0000256" key="2">
    <source>
        <dbReference type="PIRSR" id="PIRSR015753-2"/>
    </source>
</evidence>
<dbReference type="SUPFAM" id="SSF52833">
    <property type="entry name" value="Thioredoxin-like"/>
    <property type="match status" value="1"/>
</dbReference>
<feature type="active site" description="Nucleophile" evidence="1">
    <location>
        <position position="63"/>
    </location>
</feature>
<dbReference type="InterPro" id="IPR036282">
    <property type="entry name" value="Glutathione-S-Trfase_C_sf"/>
</dbReference>
<dbReference type="GO" id="GO:0005737">
    <property type="term" value="C:cytoplasm"/>
    <property type="evidence" value="ECO:0007669"/>
    <property type="project" value="TreeGrafter"/>
</dbReference>
<dbReference type="InterPro" id="IPR047047">
    <property type="entry name" value="GST_Omega-like_C"/>
</dbReference>
<dbReference type="Gene3D" id="3.40.30.10">
    <property type="entry name" value="Glutaredoxin"/>
    <property type="match status" value="1"/>
</dbReference>
<reference evidence="5 6" key="1">
    <citation type="submission" date="2017-07" db="EMBL/GenBank/DDBJ databases">
        <title>Draft Genome Sequences of Select Purple Nonsulfur Bacteria.</title>
        <authorList>
            <person name="Lasarre B."/>
            <person name="Mckinlay J.B."/>
        </authorList>
    </citation>
    <scope>NUCLEOTIDE SEQUENCE [LARGE SCALE GENOMIC DNA]</scope>
    <source>
        <strain evidence="5 6">DSM 11907</strain>
    </source>
</reference>
<dbReference type="PROSITE" id="PS50405">
    <property type="entry name" value="GST_CTER"/>
    <property type="match status" value="1"/>
</dbReference>
<feature type="binding site" evidence="2">
    <location>
        <position position="96"/>
    </location>
    <ligand>
        <name>glutathione</name>
        <dbReference type="ChEBI" id="CHEBI:57925"/>
    </ligand>
</feature>
<gene>
    <name evidence="5" type="ORF">CH338_22850</name>
</gene>
<dbReference type="InterPro" id="IPR010987">
    <property type="entry name" value="Glutathione-S-Trfase_C-like"/>
</dbReference>
<dbReference type="Gene3D" id="1.20.1050.10">
    <property type="match status" value="1"/>
</dbReference>
<dbReference type="InterPro" id="IPR040079">
    <property type="entry name" value="Glutathione_S-Trfase"/>
</dbReference>
<evidence type="ECO:0000256" key="1">
    <source>
        <dbReference type="PIRSR" id="PIRSR015753-1"/>
    </source>
</evidence>
<name>A0A327K3D1_9BRAD</name>